<feature type="region of interest" description="Disordered" evidence="6">
    <location>
        <begin position="326"/>
        <end position="352"/>
    </location>
</feature>
<evidence type="ECO:0000259" key="7">
    <source>
        <dbReference type="PROSITE" id="PS50048"/>
    </source>
</evidence>
<evidence type="ECO:0000313" key="8">
    <source>
        <dbReference type="EMBL" id="PIL24240.1"/>
    </source>
</evidence>
<feature type="region of interest" description="Disordered" evidence="6">
    <location>
        <begin position="196"/>
        <end position="244"/>
    </location>
</feature>
<keyword evidence="4" id="KW-0804">Transcription</keyword>
<dbReference type="PANTHER" id="PTHR31668">
    <property type="entry name" value="GLUCOSE TRANSPORT TRANSCRIPTION REGULATOR RGT1-RELATED-RELATED"/>
    <property type="match status" value="1"/>
</dbReference>
<feature type="region of interest" description="Disordered" evidence="6">
    <location>
        <begin position="1007"/>
        <end position="1038"/>
    </location>
</feature>
<feature type="compositionally biased region" description="Pro residues" evidence="6">
    <location>
        <begin position="53"/>
        <end position="71"/>
    </location>
</feature>
<dbReference type="InterPro" id="IPR007219">
    <property type="entry name" value="XnlR_reg_dom"/>
</dbReference>
<dbReference type="InterPro" id="IPR050797">
    <property type="entry name" value="Carb_Metab_Trans_Reg"/>
</dbReference>
<dbReference type="CDD" id="cd12148">
    <property type="entry name" value="fungal_TF_MHR"/>
    <property type="match status" value="1"/>
</dbReference>
<dbReference type="SUPFAM" id="SSF57701">
    <property type="entry name" value="Zn2/Cys6 DNA-binding domain"/>
    <property type="match status" value="1"/>
</dbReference>
<dbReference type="SMART" id="SM00906">
    <property type="entry name" value="Fungal_trans"/>
    <property type="match status" value="1"/>
</dbReference>
<keyword evidence="1" id="KW-0479">Metal-binding</keyword>
<feature type="compositionally biased region" description="Polar residues" evidence="6">
    <location>
        <begin position="76"/>
        <end position="90"/>
    </location>
</feature>
<keyword evidence="2" id="KW-0805">Transcription regulation</keyword>
<dbReference type="GO" id="GO:0003677">
    <property type="term" value="F:DNA binding"/>
    <property type="evidence" value="ECO:0007669"/>
    <property type="project" value="UniProtKB-KW"/>
</dbReference>
<feature type="compositionally biased region" description="Polar residues" evidence="6">
    <location>
        <begin position="135"/>
        <end position="163"/>
    </location>
</feature>
<dbReference type="Pfam" id="PF00172">
    <property type="entry name" value="Zn_clus"/>
    <property type="match status" value="1"/>
</dbReference>
<keyword evidence="3" id="KW-0238">DNA-binding</keyword>
<dbReference type="GO" id="GO:0000981">
    <property type="term" value="F:DNA-binding transcription factor activity, RNA polymerase II-specific"/>
    <property type="evidence" value="ECO:0007669"/>
    <property type="project" value="InterPro"/>
</dbReference>
<dbReference type="EMBL" id="AYKW01000067">
    <property type="protein sequence ID" value="PIL24240.1"/>
    <property type="molecule type" value="Genomic_DNA"/>
</dbReference>
<feature type="compositionally biased region" description="Low complexity" evidence="6">
    <location>
        <begin position="1"/>
        <end position="30"/>
    </location>
</feature>
<gene>
    <name evidence="8" type="ORF">GSI_13993</name>
</gene>
<evidence type="ECO:0000256" key="3">
    <source>
        <dbReference type="ARBA" id="ARBA00023125"/>
    </source>
</evidence>
<evidence type="ECO:0000256" key="6">
    <source>
        <dbReference type="SAM" id="MobiDB-lite"/>
    </source>
</evidence>
<dbReference type="InterPro" id="IPR001138">
    <property type="entry name" value="Zn2Cys6_DnaBD"/>
</dbReference>
<name>A0A2G8RRV4_9APHY</name>
<evidence type="ECO:0000256" key="1">
    <source>
        <dbReference type="ARBA" id="ARBA00022723"/>
    </source>
</evidence>
<dbReference type="Pfam" id="PF04082">
    <property type="entry name" value="Fungal_trans"/>
    <property type="match status" value="1"/>
</dbReference>
<feature type="region of interest" description="Disordered" evidence="6">
    <location>
        <begin position="1"/>
        <end position="163"/>
    </location>
</feature>
<dbReference type="GO" id="GO:0008270">
    <property type="term" value="F:zinc ion binding"/>
    <property type="evidence" value="ECO:0007669"/>
    <property type="project" value="InterPro"/>
</dbReference>
<dbReference type="PROSITE" id="PS50048">
    <property type="entry name" value="ZN2_CY6_FUNGAL_2"/>
    <property type="match status" value="1"/>
</dbReference>
<dbReference type="Proteomes" id="UP000230002">
    <property type="component" value="Unassembled WGS sequence"/>
</dbReference>
<dbReference type="AlphaFoldDB" id="A0A2G8RRV4"/>
<evidence type="ECO:0000256" key="2">
    <source>
        <dbReference type="ARBA" id="ARBA00023015"/>
    </source>
</evidence>
<dbReference type="InterPro" id="IPR036864">
    <property type="entry name" value="Zn2-C6_fun-type_DNA-bd_sf"/>
</dbReference>
<dbReference type="PROSITE" id="PS00463">
    <property type="entry name" value="ZN2_CY6_FUNGAL_1"/>
    <property type="match status" value="1"/>
</dbReference>
<proteinExistence type="predicted"/>
<evidence type="ECO:0000256" key="5">
    <source>
        <dbReference type="ARBA" id="ARBA00023242"/>
    </source>
</evidence>
<comment type="caution">
    <text evidence="8">The sequence shown here is derived from an EMBL/GenBank/DDBJ whole genome shotgun (WGS) entry which is preliminary data.</text>
</comment>
<dbReference type="CDD" id="cd00067">
    <property type="entry name" value="GAL4"/>
    <property type="match status" value="1"/>
</dbReference>
<keyword evidence="5" id="KW-0539">Nucleus</keyword>
<evidence type="ECO:0000313" key="9">
    <source>
        <dbReference type="Proteomes" id="UP000230002"/>
    </source>
</evidence>
<dbReference type="SMART" id="SM00066">
    <property type="entry name" value="GAL4"/>
    <property type="match status" value="1"/>
</dbReference>
<evidence type="ECO:0000256" key="4">
    <source>
        <dbReference type="ARBA" id="ARBA00023163"/>
    </source>
</evidence>
<feature type="region of interest" description="Disordered" evidence="6">
    <location>
        <begin position="820"/>
        <end position="909"/>
    </location>
</feature>
<feature type="compositionally biased region" description="Polar residues" evidence="6">
    <location>
        <begin position="898"/>
        <end position="909"/>
    </location>
</feature>
<dbReference type="Gene3D" id="4.10.240.10">
    <property type="entry name" value="Zn(2)-C6 fungal-type DNA-binding domain"/>
    <property type="match status" value="1"/>
</dbReference>
<dbReference type="GO" id="GO:0006351">
    <property type="term" value="P:DNA-templated transcription"/>
    <property type="evidence" value="ECO:0007669"/>
    <property type="project" value="InterPro"/>
</dbReference>
<feature type="domain" description="Zn(2)-C6 fungal-type" evidence="7">
    <location>
        <begin position="267"/>
        <end position="301"/>
    </location>
</feature>
<protein>
    <submittedName>
        <fullName evidence="8">Transcription factor</fullName>
    </submittedName>
</protein>
<keyword evidence="9" id="KW-1185">Reference proteome</keyword>
<sequence>MDADPSRAPSSSAPLPAASARKTASAPKSESSSRKPRKSKLSSSSPSQNQTEPRPPPSLPSPTSHSPPPASDPRTSRISNIRDQPLQSSARFAAPLQPYSGAPPAPTVTAGPPYSASAMNPSYPMNGSPYPSSPSPFHQPTATGSPANGQSANVTPTMPTHSGQYQYPPAVHHQSYGHHPYPSYPQYAPGMMMYQAQPGAHPESTQSASNAPPPAMGKRKRKYAHDGVSSRVSDEEGADSSTDIQRVASGSAAALVDSKKRTKTQRACDSCRSRKIRCDILADTDPPVCQHCKQYSFECTFFLPITETRFKKKKLEEEAAAAAAVAEKDKEAAERSTSSPQAEHPKTSGVGDIKVFGPTSTTHLLHSHPLVASRTYEAYDLRYHHSWDLSADGDGIIRVHEPEQGELQLALPKPIDLRIERDVVERLVNSYFVDVAPLLPVVTREEFIANNPPPPILLYSICLVAATRRDVPQKVFESIRYTVNSLIKAEDVLSTASIVNMQSLLILAMVGDCHSQYVPHALSALWVRLGCAIRMAQDLGLHRAESVKQNIEMRRRLWGVCVISDRWISLTFGHPFMIDIRDCDARLPSSGDPNDLYMDELVRLSVILGRVQKTIYTPAGLTFTNDEELHKLLSDLETWKSNLPEDLQFRGPETPMSAALGIGRGWCADDGVGGLGMLFLFYTTVNMIFWRVFMRISYSCPAHLKFSLTVEKWTGLVQMSGDAIDWLDAHEDMYDVWLLVPYCATSFALVQTAEIISLLYEATQAPMATSDVPLLNPTGGVKGRTLVSKLSFQKDSTRPGGGVFIAKGAIDQELQEKLPQGTIVPGGESDEGEAPGASTAPEANDDGLQSSVPPPVDRTARSRHGTSDSWLTPPPPSGPAPMVVDSAGATHGRRQPRQQHMQSGVGQAGSSMVNFSQLGDNFPNMNMNPALNDQMSAPENVHVMNVLDQTPSMNGLEQQAMADVGFLEGIPGAMFDWGQWENFFSRFNPQLGSQMGGFQQHQRMGDGMGMGSQPSPQDAAAHAVPGGTRYFPEPDHGL</sequence>
<reference evidence="8 9" key="1">
    <citation type="journal article" date="2015" name="Sci. Rep.">
        <title>Chromosome-level genome map provides insights into diverse defense mechanisms in the medicinal fungus Ganoderma sinense.</title>
        <authorList>
            <person name="Zhu Y."/>
            <person name="Xu J."/>
            <person name="Sun C."/>
            <person name="Zhou S."/>
            <person name="Xu H."/>
            <person name="Nelson D.R."/>
            <person name="Qian J."/>
            <person name="Song J."/>
            <person name="Luo H."/>
            <person name="Xiang L."/>
            <person name="Li Y."/>
            <person name="Xu Z."/>
            <person name="Ji A."/>
            <person name="Wang L."/>
            <person name="Lu S."/>
            <person name="Hayward A."/>
            <person name="Sun W."/>
            <person name="Li X."/>
            <person name="Schwartz D.C."/>
            <person name="Wang Y."/>
            <person name="Chen S."/>
        </authorList>
    </citation>
    <scope>NUCLEOTIDE SEQUENCE [LARGE SCALE GENOMIC DNA]</scope>
    <source>
        <strain evidence="8 9">ZZ0214-1</strain>
    </source>
</reference>
<dbReference type="STRING" id="1077348.A0A2G8RRV4"/>
<accession>A0A2G8RRV4</accession>
<organism evidence="8 9">
    <name type="scientific">Ganoderma sinense ZZ0214-1</name>
    <dbReference type="NCBI Taxonomy" id="1077348"/>
    <lineage>
        <taxon>Eukaryota</taxon>
        <taxon>Fungi</taxon>
        <taxon>Dikarya</taxon>
        <taxon>Basidiomycota</taxon>
        <taxon>Agaricomycotina</taxon>
        <taxon>Agaricomycetes</taxon>
        <taxon>Polyporales</taxon>
        <taxon>Polyporaceae</taxon>
        <taxon>Ganoderma</taxon>
    </lineage>
</organism>
<dbReference type="PANTHER" id="PTHR31668:SF26">
    <property type="entry name" value="GLUCOSE TRANSPORT TRANSCRIPTION REGULATOR RGT1-RELATED"/>
    <property type="match status" value="1"/>
</dbReference>
<dbReference type="OrthoDB" id="4161332at2759"/>